<accession>M2RC41</accession>
<dbReference type="EMBL" id="KB445798">
    <property type="protein sequence ID" value="EMD36361.1"/>
    <property type="molecule type" value="Genomic_DNA"/>
</dbReference>
<dbReference type="STRING" id="914234.M2RC41"/>
<dbReference type="OrthoDB" id="2758123at2759"/>
<evidence type="ECO:0008006" key="3">
    <source>
        <dbReference type="Google" id="ProtNLM"/>
    </source>
</evidence>
<dbReference type="Proteomes" id="UP000016930">
    <property type="component" value="Unassembled WGS sequence"/>
</dbReference>
<gene>
    <name evidence="1" type="ORF">CERSUDRAFT_95679</name>
</gene>
<reference evidence="1 2" key="1">
    <citation type="journal article" date="2012" name="Proc. Natl. Acad. Sci. U.S.A.">
        <title>Comparative genomics of Ceriporiopsis subvermispora and Phanerochaete chrysosporium provide insight into selective ligninolysis.</title>
        <authorList>
            <person name="Fernandez-Fueyo E."/>
            <person name="Ruiz-Duenas F.J."/>
            <person name="Ferreira P."/>
            <person name="Floudas D."/>
            <person name="Hibbett D.S."/>
            <person name="Canessa P."/>
            <person name="Larrondo L.F."/>
            <person name="James T.Y."/>
            <person name="Seelenfreund D."/>
            <person name="Lobos S."/>
            <person name="Polanco R."/>
            <person name="Tello M."/>
            <person name="Honda Y."/>
            <person name="Watanabe T."/>
            <person name="Watanabe T."/>
            <person name="Ryu J.S."/>
            <person name="Kubicek C.P."/>
            <person name="Schmoll M."/>
            <person name="Gaskell J."/>
            <person name="Hammel K.E."/>
            <person name="St John F.J."/>
            <person name="Vanden Wymelenberg A."/>
            <person name="Sabat G."/>
            <person name="Splinter BonDurant S."/>
            <person name="Syed K."/>
            <person name="Yadav J.S."/>
            <person name="Doddapaneni H."/>
            <person name="Subramanian V."/>
            <person name="Lavin J.L."/>
            <person name="Oguiza J.A."/>
            <person name="Perez G."/>
            <person name="Pisabarro A.G."/>
            <person name="Ramirez L."/>
            <person name="Santoyo F."/>
            <person name="Master E."/>
            <person name="Coutinho P.M."/>
            <person name="Henrissat B."/>
            <person name="Lombard V."/>
            <person name="Magnuson J.K."/>
            <person name="Kuees U."/>
            <person name="Hori C."/>
            <person name="Igarashi K."/>
            <person name="Samejima M."/>
            <person name="Held B.W."/>
            <person name="Barry K.W."/>
            <person name="LaButti K.M."/>
            <person name="Lapidus A."/>
            <person name="Lindquist E.A."/>
            <person name="Lucas S.M."/>
            <person name="Riley R."/>
            <person name="Salamov A.A."/>
            <person name="Hoffmeister D."/>
            <person name="Schwenk D."/>
            <person name="Hadar Y."/>
            <person name="Yarden O."/>
            <person name="de Vries R.P."/>
            <person name="Wiebenga A."/>
            <person name="Stenlid J."/>
            <person name="Eastwood D."/>
            <person name="Grigoriev I.V."/>
            <person name="Berka R.M."/>
            <person name="Blanchette R.A."/>
            <person name="Kersten P."/>
            <person name="Martinez A.T."/>
            <person name="Vicuna R."/>
            <person name="Cullen D."/>
        </authorList>
    </citation>
    <scope>NUCLEOTIDE SEQUENCE [LARGE SCALE GENOMIC DNA]</scope>
    <source>
        <strain evidence="1 2">B</strain>
    </source>
</reference>
<organism evidence="1 2">
    <name type="scientific">Ceriporiopsis subvermispora (strain B)</name>
    <name type="common">White-rot fungus</name>
    <name type="synonym">Gelatoporia subvermispora</name>
    <dbReference type="NCBI Taxonomy" id="914234"/>
    <lineage>
        <taxon>Eukaryota</taxon>
        <taxon>Fungi</taxon>
        <taxon>Dikarya</taxon>
        <taxon>Basidiomycota</taxon>
        <taxon>Agaricomycotina</taxon>
        <taxon>Agaricomycetes</taxon>
        <taxon>Polyporales</taxon>
        <taxon>Gelatoporiaceae</taxon>
        <taxon>Gelatoporia</taxon>
    </lineage>
</organism>
<dbReference type="HOGENOM" id="CLU_1937913_0_0_1"/>
<sequence>MFGSPASAKGVVLSDHALAVERLRWNERYRPKVPRAQRICRLCVRAVEDETHALFECEGDAELTRMRSELWAAVDKEQPQIRRRLRVAEDALPAILQEQSLHGLLAKFTHQVLQLYEAVPMRVPEGAAVV</sequence>
<protein>
    <recommendedName>
        <fullName evidence="3">Reverse transcriptase zinc-binding domain-containing protein</fullName>
    </recommendedName>
</protein>
<dbReference type="AlphaFoldDB" id="M2RC41"/>
<evidence type="ECO:0000313" key="1">
    <source>
        <dbReference type="EMBL" id="EMD36361.1"/>
    </source>
</evidence>
<keyword evidence="2" id="KW-1185">Reference proteome</keyword>
<evidence type="ECO:0000313" key="2">
    <source>
        <dbReference type="Proteomes" id="UP000016930"/>
    </source>
</evidence>
<name>M2RC41_CERS8</name>
<proteinExistence type="predicted"/>